<evidence type="ECO:0000313" key="6">
    <source>
        <dbReference type="Proteomes" id="UP000283896"/>
    </source>
</evidence>
<evidence type="ECO:0000259" key="4">
    <source>
        <dbReference type="Pfam" id="PF01420"/>
    </source>
</evidence>
<evidence type="ECO:0000256" key="3">
    <source>
        <dbReference type="ARBA" id="ARBA00023125"/>
    </source>
</evidence>
<evidence type="ECO:0000256" key="2">
    <source>
        <dbReference type="ARBA" id="ARBA00022747"/>
    </source>
</evidence>
<reference evidence="6" key="1">
    <citation type="submission" date="2016-11" db="EMBL/GenBank/DDBJ databases">
        <title>Genome sequence of Candidatus Phytoplasma solani strain SA-1.</title>
        <authorList>
            <person name="Haryono M."/>
            <person name="Samarzija I."/>
            <person name="Seruga Music M."/>
            <person name="Hogenhout S."/>
            <person name="Kuo C.-H."/>
        </authorList>
    </citation>
    <scope>NUCLEOTIDE SEQUENCE [LARGE SCALE GENOMIC DNA]</scope>
    <source>
        <strain evidence="6">SA-1</strain>
    </source>
</reference>
<accession>A0A421NUI9</accession>
<protein>
    <recommendedName>
        <fullName evidence="4">Type I restriction modification DNA specificity domain-containing protein</fullName>
    </recommendedName>
</protein>
<keyword evidence="2" id="KW-0680">Restriction system</keyword>
<dbReference type="InterPro" id="IPR044946">
    <property type="entry name" value="Restrct_endonuc_typeI_TRD_sf"/>
</dbReference>
<dbReference type="Gene3D" id="3.90.220.20">
    <property type="entry name" value="DNA methylase specificity domains"/>
    <property type="match status" value="1"/>
</dbReference>
<evidence type="ECO:0000256" key="1">
    <source>
        <dbReference type="ARBA" id="ARBA00010923"/>
    </source>
</evidence>
<keyword evidence="6" id="KW-1185">Reference proteome</keyword>
<keyword evidence="3" id="KW-0238">DNA-binding</keyword>
<proteinExistence type="inferred from homology"/>
<organism evidence="5 6">
    <name type="scientific">Candidatus Phytoplasma solani</name>
    <dbReference type="NCBI Taxonomy" id="69896"/>
    <lineage>
        <taxon>Bacteria</taxon>
        <taxon>Bacillati</taxon>
        <taxon>Mycoplasmatota</taxon>
        <taxon>Mollicutes</taxon>
        <taxon>Acholeplasmatales</taxon>
        <taxon>Acholeplasmataceae</taxon>
        <taxon>Candidatus Phytoplasma</taxon>
        <taxon>16SrXII (Stolbur group)</taxon>
    </lineage>
</organism>
<gene>
    <name evidence="5" type="ORF">PSSA1_v1c6460</name>
</gene>
<sequence length="79" mass="9050">MFLGGFVFWSGGPRYLLYFMSGIIGFRELHNMAIGTTGQIQIPITTIENLTIKIPSLEEQEKIIKSLDVEYELIKNQKK</sequence>
<dbReference type="SUPFAM" id="SSF116734">
    <property type="entry name" value="DNA methylase specificity domain"/>
    <property type="match status" value="1"/>
</dbReference>
<dbReference type="Proteomes" id="UP000283896">
    <property type="component" value="Unassembled WGS sequence"/>
</dbReference>
<evidence type="ECO:0000313" key="5">
    <source>
        <dbReference type="EMBL" id="RMI87696.1"/>
    </source>
</evidence>
<dbReference type="InterPro" id="IPR000055">
    <property type="entry name" value="Restrct_endonuc_typeI_TRD"/>
</dbReference>
<comment type="similarity">
    <text evidence="1">Belongs to the type-I restriction system S methylase family.</text>
</comment>
<name>A0A421NUI9_9MOLU</name>
<dbReference type="STRING" id="69896.S284_00610"/>
<dbReference type="Pfam" id="PF01420">
    <property type="entry name" value="Methylase_S"/>
    <property type="match status" value="1"/>
</dbReference>
<feature type="domain" description="Type I restriction modification DNA specificity" evidence="4">
    <location>
        <begin position="34"/>
        <end position="75"/>
    </location>
</feature>
<dbReference type="GO" id="GO:0003677">
    <property type="term" value="F:DNA binding"/>
    <property type="evidence" value="ECO:0007669"/>
    <property type="project" value="UniProtKB-KW"/>
</dbReference>
<dbReference type="EMBL" id="MPBG01000012">
    <property type="protein sequence ID" value="RMI87696.1"/>
    <property type="molecule type" value="Genomic_DNA"/>
</dbReference>
<dbReference type="GO" id="GO:0009307">
    <property type="term" value="P:DNA restriction-modification system"/>
    <property type="evidence" value="ECO:0007669"/>
    <property type="project" value="UniProtKB-KW"/>
</dbReference>
<dbReference type="AlphaFoldDB" id="A0A421NUI9"/>
<comment type="caution">
    <text evidence="5">The sequence shown here is derived from an EMBL/GenBank/DDBJ whole genome shotgun (WGS) entry which is preliminary data.</text>
</comment>